<comment type="caution">
    <text evidence="1">The sequence shown here is derived from an EMBL/GenBank/DDBJ whole genome shotgun (WGS) entry which is preliminary data.</text>
</comment>
<dbReference type="Proteomes" id="UP000248395">
    <property type="component" value="Unassembled WGS sequence"/>
</dbReference>
<reference evidence="1 2" key="1">
    <citation type="submission" date="2018-05" db="EMBL/GenBank/DDBJ databases">
        <title>Genomic Encyclopedia of Type Strains, Phase IV (KMG-IV): sequencing the most valuable type-strain genomes for metagenomic binning, comparative biology and taxonomic classification.</title>
        <authorList>
            <person name="Goeker M."/>
        </authorList>
    </citation>
    <scope>NUCLEOTIDE SEQUENCE [LARGE SCALE GENOMIC DNA]</scope>
    <source>
        <strain evidence="1 2">DSM 25134</strain>
    </source>
</reference>
<proteinExistence type="predicted"/>
<organism evidence="1 2">
    <name type="scientific">Aquitalea magnusonii</name>
    <dbReference type="NCBI Taxonomy" id="332411"/>
    <lineage>
        <taxon>Bacteria</taxon>
        <taxon>Pseudomonadati</taxon>
        <taxon>Pseudomonadota</taxon>
        <taxon>Betaproteobacteria</taxon>
        <taxon>Neisseriales</taxon>
        <taxon>Chromobacteriaceae</taxon>
        <taxon>Aquitalea</taxon>
    </lineage>
</organism>
<accession>A0A318K5E3</accession>
<protein>
    <submittedName>
        <fullName evidence="1">Uncharacterized protein</fullName>
    </submittedName>
</protein>
<dbReference type="RefSeq" id="WP_059286716.1">
    <property type="nucleotide sequence ID" value="NZ_LNQU01000103.1"/>
</dbReference>
<dbReference type="EMBL" id="QJKC01000005">
    <property type="protein sequence ID" value="PXX49044.1"/>
    <property type="molecule type" value="Genomic_DNA"/>
</dbReference>
<sequence>MRWLLLVSLWLVSITAQALEVVELSWRAPSELQAALQPQLRLDERLSSMDNKLIIDASPPREQQLAALARQLDVRPLSLRLEVSQSGSSLQSQSGVQLQGGISIGRIMPGQPGSKLALSAGQDSRSQSGQSLQSLTLLDGHSGFIQLVQSRPLPWLLLTAQGNIVRGSSWQEAVSGFYALPRLQGERVLIELAVSQQAFAGKQRAGSQLSTTVAGRLGEWIEVASIGRDQQGQHSLLLGSGRQLLSEQQSVRIRVQLLP</sequence>
<evidence type="ECO:0000313" key="1">
    <source>
        <dbReference type="EMBL" id="PXX49044.1"/>
    </source>
</evidence>
<keyword evidence="2" id="KW-1185">Reference proteome</keyword>
<evidence type="ECO:0000313" key="2">
    <source>
        <dbReference type="Proteomes" id="UP000248395"/>
    </source>
</evidence>
<name>A0A318K5E3_9NEIS</name>
<dbReference type="OrthoDB" id="5401600at2"/>
<dbReference type="AlphaFoldDB" id="A0A318K5E3"/>
<gene>
    <name evidence="1" type="ORF">DFR38_10580</name>
</gene>